<dbReference type="PRINTS" id="PR00032">
    <property type="entry name" value="HTHARAC"/>
</dbReference>
<dbReference type="InterPro" id="IPR001789">
    <property type="entry name" value="Sig_transdc_resp-reg_receiver"/>
</dbReference>
<dbReference type="RefSeq" id="WP_031392695.1">
    <property type="nucleotide sequence ID" value="NZ_JPNB01000003.1"/>
</dbReference>
<dbReference type="SUPFAM" id="SSF52172">
    <property type="entry name" value="CheY-like"/>
    <property type="match status" value="1"/>
</dbReference>
<dbReference type="CDD" id="cd17536">
    <property type="entry name" value="REC_YesN-like"/>
    <property type="match status" value="1"/>
</dbReference>
<accession>A0A4R1QSJ9</accession>
<dbReference type="SMART" id="SM00342">
    <property type="entry name" value="HTH_ARAC"/>
    <property type="match status" value="1"/>
</dbReference>
<dbReference type="InterPro" id="IPR020449">
    <property type="entry name" value="Tscrpt_reg_AraC-type_HTH"/>
</dbReference>
<dbReference type="InterPro" id="IPR051552">
    <property type="entry name" value="HptR"/>
</dbReference>
<dbReference type="InterPro" id="IPR009057">
    <property type="entry name" value="Homeodomain-like_sf"/>
</dbReference>
<sequence>MNTVLIVEDEKMIRQGIKMMIQRSGVPVAAILECNNGQSAYEILQSQKIDVMFTDIRMPKMDGIELVSAIQELPHKPLIVAVSGYDDFSYAVEMLRGGVREYILKPVERDKVKTILETFQRELIQREAQEEELKSIGKNQLKYVMTSDVTRKEMQMVAEWFDGMTVSKDYYILCTQRQEGAEASGEEFMYWRDIEKSSVYIIMGTEKDRFLKEELSGCHTGISKRYQGVEYLKAAYKEAKAARKEAFCTGRYEVSFEEIRTDTDKPNTEKMRQIAQQIGTSRIEESLASIRQIVKDTKRKKYSAVTFEEDILSLIDLIVGIYQNVMQQVTQEAERFKDIYSFPDIDSFTEEFTGWLMEFHDRLDEEFDDYKNKQKMQEAIGFIQENFDKDLNMAVVSNHVSMNYSLFSYVFKQYTGRNFVNYLKEFRIEEAKKLLAQTEMRVVEISKRVGYENEKHFMKIFRNVCGVSPTEYRKNMHAANNM</sequence>
<keyword evidence="14" id="KW-1185">Reference proteome</keyword>
<dbReference type="PANTHER" id="PTHR42713:SF3">
    <property type="entry name" value="TRANSCRIPTIONAL REGULATORY PROTEIN HPTR"/>
    <property type="match status" value="1"/>
</dbReference>
<dbReference type="SMART" id="SM00448">
    <property type="entry name" value="REC"/>
    <property type="match status" value="1"/>
</dbReference>
<evidence type="ECO:0000256" key="1">
    <source>
        <dbReference type="ARBA" id="ARBA00004496"/>
    </source>
</evidence>
<dbReference type="Pfam" id="PF00072">
    <property type="entry name" value="Response_reg"/>
    <property type="match status" value="1"/>
</dbReference>
<keyword evidence="6" id="KW-0805">Transcription regulation</keyword>
<evidence type="ECO:0000259" key="11">
    <source>
        <dbReference type="PROSITE" id="PS01124"/>
    </source>
</evidence>
<dbReference type="GO" id="GO:0043565">
    <property type="term" value="F:sequence-specific DNA binding"/>
    <property type="evidence" value="ECO:0007669"/>
    <property type="project" value="InterPro"/>
</dbReference>
<feature type="modified residue" description="4-aspartylphosphate" evidence="10">
    <location>
        <position position="55"/>
    </location>
</feature>
<dbReference type="STRING" id="1469948.GCA_000732725_04075"/>
<keyword evidence="5" id="KW-0902">Two-component regulatory system</keyword>
<comment type="caution">
    <text evidence="13">The sequence shown here is derived from an EMBL/GenBank/DDBJ whole genome shotgun (WGS) entry which is preliminary data.</text>
</comment>
<dbReference type="GO" id="GO:0000160">
    <property type="term" value="P:phosphorelay signal transduction system"/>
    <property type="evidence" value="ECO:0007669"/>
    <property type="project" value="UniProtKB-KW"/>
</dbReference>
<feature type="domain" description="Response regulatory" evidence="12">
    <location>
        <begin position="3"/>
        <end position="120"/>
    </location>
</feature>
<dbReference type="OrthoDB" id="2990361at2"/>
<evidence type="ECO:0000256" key="7">
    <source>
        <dbReference type="ARBA" id="ARBA00023125"/>
    </source>
</evidence>
<keyword evidence="3" id="KW-0963">Cytoplasm</keyword>
<dbReference type="Gene3D" id="3.40.50.2300">
    <property type="match status" value="1"/>
</dbReference>
<evidence type="ECO:0000256" key="10">
    <source>
        <dbReference type="PROSITE-ProRule" id="PRU00169"/>
    </source>
</evidence>
<keyword evidence="4 10" id="KW-0597">Phosphoprotein</keyword>
<evidence type="ECO:0000256" key="5">
    <source>
        <dbReference type="ARBA" id="ARBA00023012"/>
    </source>
</evidence>
<keyword evidence="8" id="KW-0804">Transcription</keyword>
<gene>
    <name evidence="13" type="ORF">EDD76_11558</name>
</gene>
<dbReference type="EMBL" id="SLUO01000015">
    <property type="protein sequence ID" value="TCL55425.1"/>
    <property type="molecule type" value="Genomic_DNA"/>
</dbReference>
<evidence type="ECO:0000313" key="14">
    <source>
        <dbReference type="Proteomes" id="UP000295718"/>
    </source>
</evidence>
<dbReference type="SUPFAM" id="SSF46689">
    <property type="entry name" value="Homeodomain-like"/>
    <property type="match status" value="2"/>
</dbReference>
<evidence type="ECO:0000256" key="8">
    <source>
        <dbReference type="ARBA" id="ARBA00023163"/>
    </source>
</evidence>
<protein>
    <recommendedName>
        <fullName evidence="2">Stage 0 sporulation protein A homolog</fullName>
    </recommendedName>
</protein>
<dbReference type="InterPro" id="IPR018060">
    <property type="entry name" value="HTH_AraC"/>
</dbReference>
<dbReference type="Pfam" id="PF12833">
    <property type="entry name" value="HTH_18"/>
    <property type="match status" value="1"/>
</dbReference>
<dbReference type="GO" id="GO:0003700">
    <property type="term" value="F:DNA-binding transcription factor activity"/>
    <property type="evidence" value="ECO:0007669"/>
    <property type="project" value="InterPro"/>
</dbReference>
<keyword evidence="7" id="KW-0238">DNA-binding</keyword>
<proteinExistence type="predicted"/>
<evidence type="ECO:0000256" key="2">
    <source>
        <dbReference type="ARBA" id="ARBA00018672"/>
    </source>
</evidence>
<reference evidence="13 14" key="1">
    <citation type="submission" date="2019-03" db="EMBL/GenBank/DDBJ databases">
        <title>Genomic Encyclopedia of Type Strains, Phase IV (KMG-IV): sequencing the most valuable type-strain genomes for metagenomic binning, comparative biology and taxonomic classification.</title>
        <authorList>
            <person name="Goeker M."/>
        </authorList>
    </citation>
    <scope>NUCLEOTIDE SEQUENCE [LARGE SCALE GENOMIC DNA]</scope>
    <source>
        <strain evidence="13 14">DSM 100556</strain>
    </source>
</reference>
<dbReference type="GO" id="GO:0005737">
    <property type="term" value="C:cytoplasm"/>
    <property type="evidence" value="ECO:0007669"/>
    <property type="project" value="UniProtKB-SubCell"/>
</dbReference>
<evidence type="ECO:0000256" key="3">
    <source>
        <dbReference type="ARBA" id="ARBA00022490"/>
    </source>
</evidence>
<evidence type="ECO:0000313" key="13">
    <source>
        <dbReference type="EMBL" id="TCL55425.1"/>
    </source>
</evidence>
<evidence type="ECO:0000256" key="4">
    <source>
        <dbReference type="ARBA" id="ARBA00022553"/>
    </source>
</evidence>
<dbReference type="Proteomes" id="UP000295718">
    <property type="component" value="Unassembled WGS sequence"/>
</dbReference>
<dbReference type="InterPro" id="IPR011006">
    <property type="entry name" value="CheY-like_superfamily"/>
</dbReference>
<comment type="subcellular location">
    <subcellularLocation>
        <location evidence="1">Cytoplasm</location>
    </subcellularLocation>
</comment>
<feature type="domain" description="HTH araC/xylS-type" evidence="11">
    <location>
        <begin position="377"/>
        <end position="475"/>
    </location>
</feature>
<dbReference type="PROSITE" id="PS50110">
    <property type="entry name" value="RESPONSE_REGULATORY"/>
    <property type="match status" value="1"/>
</dbReference>
<dbReference type="PROSITE" id="PS01124">
    <property type="entry name" value="HTH_ARAC_FAMILY_2"/>
    <property type="match status" value="1"/>
</dbReference>
<dbReference type="Gene3D" id="1.10.10.60">
    <property type="entry name" value="Homeodomain-like"/>
    <property type="match status" value="2"/>
</dbReference>
<organism evidence="13 14">
    <name type="scientific">Kineothrix alysoides</name>
    <dbReference type="NCBI Taxonomy" id="1469948"/>
    <lineage>
        <taxon>Bacteria</taxon>
        <taxon>Bacillati</taxon>
        <taxon>Bacillota</taxon>
        <taxon>Clostridia</taxon>
        <taxon>Lachnospirales</taxon>
        <taxon>Lachnospiraceae</taxon>
        <taxon>Kineothrix</taxon>
    </lineage>
</organism>
<dbReference type="PANTHER" id="PTHR42713">
    <property type="entry name" value="HISTIDINE KINASE-RELATED"/>
    <property type="match status" value="1"/>
</dbReference>
<evidence type="ECO:0000256" key="6">
    <source>
        <dbReference type="ARBA" id="ARBA00023015"/>
    </source>
</evidence>
<evidence type="ECO:0000256" key="9">
    <source>
        <dbReference type="ARBA" id="ARBA00024867"/>
    </source>
</evidence>
<evidence type="ECO:0000259" key="12">
    <source>
        <dbReference type="PROSITE" id="PS50110"/>
    </source>
</evidence>
<name>A0A4R1QSJ9_9FIRM</name>
<dbReference type="AlphaFoldDB" id="A0A4R1QSJ9"/>
<comment type="function">
    <text evidence="9">May play the central regulatory role in sporulation. It may be an element of the effector pathway responsible for the activation of sporulation genes in response to nutritional stress. Spo0A may act in concert with spo0H (a sigma factor) to control the expression of some genes that are critical to the sporulation process.</text>
</comment>